<keyword evidence="3" id="KW-0378">Hydrolase</keyword>
<dbReference type="AlphaFoldDB" id="A0A420ERD7"/>
<keyword evidence="4" id="KW-0472">Membrane</keyword>
<dbReference type="SUPFAM" id="SSF53187">
    <property type="entry name" value="Zn-dependent exopeptidases"/>
    <property type="match status" value="1"/>
</dbReference>
<dbReference type="EMBL" id="RAPF01000001">
    <property type="protein sequence ID" value="RKF23254.1"/>
    <property type="molecule type" value="Genomic_DNA"/>
</dbReference>
<dbReference type="Pfam" id="PF01520">
    <property type="entry name" value="Amidase_3"/>
    <property type="match status" value="1"/>
</dbReference>
<evidence type="ECO:0000256" key="3">
    <source>
        <dbReference type="ARBA" id="ARBA00022801"/>
    </source>
</evidence>
<accession>A0A420ERD7</accession>
<organism evidence="6 7">
    <name type="scientific">Altericroceibacterium spongiae</name>
    <dbReference type="NCBI Taxonomy" id="2320269"/>
    <lineage>
        <taxon>Bacteria</taxon>
        <taxon>Pseudomonadati</taxon>
        <taxon>Pseudomonadota</taxon>
        <taxon>Alphaproteobacteria</taxon>
        <taxon>Sphingomonadales</taxon>
        <taxon>Erythrobacteraceae</taxon>
        <taxon>Altericroceibacterium</taxon>
    </lineage>
</organism>
<evidence type="ECO:0000256" key="4">
    <source>
        <dbReference type="SAM" id="Phobius"/>
    </source>
</evidence>
<dbReference type="GO" id="GO:0008745">
    <property type="term" value="F:N-acetylmuramoyl-L-alanine amidase activity"/>
    <property type="evidence" value="ECO:0007669"/>
    <property type="project" value="UniProtKB-EC"/>
</dbReference>
<feature type="transmembrane region" description="Helical" evidence="4">
    <location>
        <begin position="7"/>
        <end position="28"/>
    </location>
</feature>
<protein>
    <recommendedName>
        <fullName evidence="2">N-acetylmuramoyl-L-alanine amidase</fullName>
        <ecNumber evidence="2">3.5.1.28</ecNumber>
    </recommendedName>
</protein>
<keyword evidence="4" id="KW-0812">Transmembrane</keyword>
<comment type="catalytic activity">
    <reaction evidence="1">
        <text>Hydrolyzes the link between N-acetylmuramoyl residues and L-amino acid residues in certain cell-wall glycopeptides.</text>
        <dbReference type="EC" id="3.5.1.28"/>
    </reaction>
</comment>
<evidence type="ECO:0000313" key="7">
    <source>
        <dbReference type="Proteomes" id="UP000284395"/>
    </source>
</evidence>
<dbReference type="InterPro" id="IPR002508">
    <property type="entry name" value="MurNAc-LAA_cat"/>
</dbReference>
<dbReference type="Proteomes" id="UP000284395">
    <property type="component" value="Unassembled WGS sequence"/>
</dbReference>
<dbReference type="GO" id="GO:0030288">
    <property type="term" value="C:outer membrane-bounded periplasmic space"/>
    <property type="evidence" value="ECO:0007669"/>
    <property type="project" value="TreeGrafter"/>
</dbReference>
<keyword evidence="4" id="KW-1133">Transmembrane helix</keyword>
<dbReference type="OrthoDB" id="9806267at2"/>
<evidence type="ECO:0000259" key="5">
    <source>
        <dbReference type="SMART" id="SM00646"/>
    </source>
</evidence>
<sequence length="298" mass="32101">MYRWPKIAILLGGLIGVGVFFALAWWLLLSSKPIPDYVLRIKLPHAGKTVGLPHIEGAESPAAPLVVIDPGHGGYDPGASGSGLQEKAVVLRLAQALRNALLEQGGVRVAMTRRDDRFLVLDERVAIARDLGANLFISIHADSGGSDEELSGASVYTLSNEASSEAAARFAVRENESNIVNGASLDGRDDKVTSILVELSQRQTQENSVELAELILREGRGQLDFLSSPRRSAALRVLRAPDIPSVLYEAGFISNQDDAAHLASAEGRKTIADSLARAVRIYFIRHSYQQDSIVENAG</sequence>
<evidence type="ECO:0000256" key="2">
    <source>
        <dbReference type="ARBA" id="ARBA00011901"/>
    </source>
</evidence>
<name>A0A420ERD7_9SPHN</name>
<dbReference type="PANTHER" id="PTHR30404">
    <property type="entry name" value="N-ACETYLMURAMOYL-L-ALANINE AMIDASE"/>
    <property type="match status" value="1"/>
</dbReference>
<evidence type="ECO:0000313" key="6">
    <source>
        <dbReference type="EMBL" id="RKF23254.1"/>
    </source>
</evidence>
<dbReference type="InterPro" id="IPR050695">
    <property type="entry name" value="N-acetylmuramoyl_amidase_3"/>
</dbReference>
<evidence type="ECO:0000256" key="1">
    <source>
        <dbReference type="ARBA" id="ARBA00001561"/>
    </source>
</evidence>
<keyword evidence="7" id="KW-1185">Reference proteome</keyword>
<feature type="domain" description="MurNAc-LAA" evidence="5">
    <location>
        <begin position="125"/>
        <end position="280"/>
    </location>
</feature>
<dbReference type="EC" id="3.5.1.28" evidence="2"/>
<dbReference type="PANTHER" id="PTHR30404:SF0">
    <property type="entry name" value="N-ACETYLMURAMOYL-L-ALANINE AMIDASE AMIC"/>
    <property type="match status" value="1"/>
</dbReference>
<dbReference type="GO" id="GO:0009253">
    <property type="term" value="P:peptidoglycan catabolic process"/>
    <property type="evidence" value="ECO:0007669"/>
    <property type="project" value="InterPro"/>
</dbReference>
<dbReference type="SMART" id="SM00646">
    <property type="entry name" value="Ami_3"/>
    <property type="match status" value="1"/>
</dbReference>
<dbReference type="Gene3D" id="3.40.630.40">
    <property type="entry name" value="Zn-dependent exopeptidases"/>
    <property type="match status" value="1"/>
</dbReference>
<gene>
    <name evidence="6" type="ORF">D6851_01890</name>
</gene>
<proteinExistence type="predicted"/>
<comment type="caution">
    <text evidence="6">The sequence shown here is derived from an EMBL/GenBank/DDBJ whole genome shotgun (WGS) entry which is preliminary data.</text>
</comment>
<dbReference type="CDD" id="cd02696">
    <property type="entry name" value="MurNAc-LAA"/>
    <property type="match status" value="1"/>
</dbReference>
<reference evidence="6 7" key="1">
    <citation type="submission" date="2018-09" db="EMBL/GenBank/DDBJ databases">
        <title>Altererythrobacter spongiae sp. nov., isolated from a marine sponge.</title>
        <authorList>
            <person name="Zhuang L."/>
            <person name="Luo L."/>
        </authorList>
    </citation>
    <scope>NUCLEOTIDE SEQUENCE [LARGE SCALE GENOMIC DNA]</scope>
    <source>
        <strain evidence="6 7">HN-Y73</strain>
    </source>
</reference>